<evidence type="ECO:0000313" key="1">
    <source>
        <dbReference type="EMBL" id="VDP42615.1"/>
    </source>
</evidence>
<proteinExistence type="predicted"/>
<name>A0A3P8EER9_9TREM</name>
<dbReference type="AlphaFoldDB" id="A0A3P8EER9"/>
<dbReference type="EMBL" id="UZAL01028640">
    <property type="protein sequence ID" value="VDP42615.1"/>
    <property type="molecule type" value="Genomic_DNA"/>
</dbReference>
<sequence length="65" mass="7502">MGVVKDQQNPARCSFLSYPDTVSYVDQLSAFSNQSHRQQIVHDVEFSRTTFVEHVQATEVDVSRW</sequence>
<organism evidence="1 2">
    <name type="scientific">Schistosoma mattheei</name>
    <dbReference type="NCBI Taxonomy" id="31246"/>
    <lineage>
        <taxon>Eukaryota</taxon>
        <taxon>Metazoa</taxon>
        <taxon>Spiralia</taxon>
        <taxon>Lophotrochozoa</taxon>
        <taxon>Platyhelminthes</taxon>
        <taxon>Trematoda</taxon>
        <taxon>Digenea</taxon>
        <taxon>Strigeidida</taxon>
        <taxon>Schistosomatoidea</taxon>
        <taxon>Schistosomatidae</taxon>
        <taxon>Schistosoma</taxon>
    </lineage>
</organism>
<reference evidence="1 2" key="1">
    <citation type="submission" date="2018-11" db="EMBL/GenBank/DDBJ databases">
        <authorList>
            <consortium name="Pathogen Informatics"/>
        </authorList>
    </citation>
    <scope>NUCLEOTIDE SEQUENCE [LARGE SCALE GENOMIC DNA]</scope>
    <source>
        <strain>Denwood</strain>
        <strain evidence="2">Zambia</strain>
    </source>
</reference>
<protein>
    <submittedName>
        <fullName evidence="1">Uncharacterized protein</fullName>
    </submittedName>
</protein>
<dbReference type="Proteomes" id="UP000269396">
    <property type="component" value="Unassembled WGS sequence"/>
</dbReference>
<accession>A0A3P8EER9</accession>
<keyword evidence="2" id="KW-1185">Reference proteome</keyword>
<gene>
    <name evidence="1" type="ORF">SMTD_LOCUS8035</name>
</gene>
<evidence type="ECO:0000313" key="2">
    <source>
        <dbReference type="Proteomes" id="UP000269396"/>
    </source>
</evidence>